<comment type="caution">
    <text evidence="1">The sequence shown here is derived from an EMBL/GenBank/DDBJ whole genome shotgun (WGS) entry which is preliminary data.</text>
</comment>
<name>A0A108U8R5_9GAMM</name>
<proteinExistence type="predicted"/>
<accession>A0A108U8R5</accession>
<evidence type="ECO:0000313" key="2">
    <source>
        <dbReference type="Proteomes" id="UP000023435"/>
    </source>
</evidence>
<dbReference type="EMBL" id="JAJA02000001">
    <property type="protein sequence ID" value="KWS04650.1"/>
    <property type="molecule type" value="Genomic_DNA"/>
</dbReference>
<reference evidence="1 2" key="1">
    <citation type="journal article" date="2014" name="Genome Announc.">
        <title>Draft Genome Sequence of Lysobacter capsici AZ78, a Bacterium Antagonistic to Plant-Pathogenic Oomycetes.</title>
        <authorList>
            <person name="Puopolo G."/>
            <person name="Sonego P."/>
            <person name="Engelen K."/>
            <person name="Pertot I."/>
        </authorList>
    </citation>
    <scope>NUCLEOTIDE SEQUENCE [LARGE SCALE GENOMIC DNA]</scope>
    <source>
        <strain evidence="1 2">AZ78</strain>
    </source>
</reference>
<evidence type="ECO:0000313" key="1">
    <source>
        <dbReference type="EMBL" id="KWS04650.1"/>
    </source>
</evidence>
<sequence>MLFWAALVCVLLGWFGFRPLARDKAVTGPMPAESFEYSGERKALRKWMLSNGVSGYVEYSRTLYGANMPFDWEQVKRFARERPQVAGKPLLALAELSPPPRALAPTGRMQMWKLGCEGHDYWAVVMLERSAIDGRRVFSIHRWSDERRPLARSGEVASNC</sequence>
<gene>
    <name evidence="1" type="ORF">AZ78_2200</name>
</gene>
<keyword evidence="2" id="KW-1185">Reference proteome</keyword>
<organism evidence="1 2">
    <name type="scientific">Lysobacter capsici AZ78</name>
    <dbReference type="NCBI Taxonomy" id="1444315"/>
    <lineage>
        <taxon>Bacteria</taxon>
        <taxon>Pseudomonadati</taxon>
        <taxon>Pseudomonadota</taxon>
        <taxon>Gammaproteobacteria</taxon>
        <taxon>Lysobacterales</taxon>
        <taxon>Lysobacteraceae</taxon>
        <taxon>Lysobacter</taxon>
    </lineage>
</organism>
<dbReference type="AlphaFoldDB" id="A0A108U8R5"/>
<dbReference type="Proteomes" id="UP000023435">
    <property type="component" value="Unassembled WGS sequence"/>
</dbReference>
<protein>
    <submittedName>
        <fullName evidence="1">Uncharacterized protein</fullName>
    </submittedName>
</protein>